<organism evidence="3 4">
    <name type="scientific">Magallana gigas</name>
    <name type="common">Pacific oyster</name>
    <name type="synonym">Crassostrea gigas</name>
    <dbReference type="NCBI Taxonomy" id="29159"/>
    <lineage>
        <taxon>Eukaryota</taxon>
        <taxon>Metazoa</taxon>
        <taxon>Spiralia</taxon>
        <taxon>Lophotrochozoa</taxon>
        <taxon>Mollusca</taxon>
        <taxon>Bivalvia</taxon>
        <taxon>Autobranchia</taxon>
        <taxon>Pteriomorphia</taxon>
        <taxon>Ostreida</taxon>
        <taxon>Ostreoidea</taxon>
        <taxon>Ostreidae</taxon>
        <taxon>Magallana</taxon>
    </lineage>
</organism>
<dbReference type="Proteomes" id="UP000005408">
    <property type="component" value="Unassembled WGS sequence"/>
</dbReference>
<proteinExistence type="predicted"/>
<dbReference type="EnsemblMetazoa" id="G9445.2">
    <property type="protein sequence ID" value="G9445.2:cds"/>
    <property type="gene ID" value="G9445"/>
</dbReference>
<evidence type="ECO:0000256" key="2">
    <source>
        <dbReference type="SAM" id="Phobius"/>
    </source>
</evidence>
<reference evidence="3" key="1">
    <citation type="submission" date="2022-08" db="UniProtKB">
        <authorList>
            <consortium name="EnsemblMetazoa"/>
        </authorList>
    </citation>
    <scope>IDENTIFICATION</scope>
    <source>
        <strain evidence="3">05x7-T-G4-1.051#20</strain>
    </source>
</reference>
<dbReference type="InterPro" id="IPR042635">
    <property type="entry name" value="MEGF10/SREC1/2-like"/>
</dbReference>
<evidence type="ECO:0000313" key="3">
    <source>
        <dbReference type="EnsemblMetazoa" id="G9445.2:cds"/>
    </source>
</evidence>
<sequence length="191" mass="21486">MFGKGCARRCGHCRNDTHCHHVNGSCLNGCEAGYKGNHCIDVCESGYYGLNCNQECSMFCKNSRDCHPMSGYCKEGCKNGWQGLDCLEVSTLAMNEKNWKSAFSGILSAFCISLIFNTITIAYFIVKRIRNSTAKAKQLMMLQSDISEKGRKNDVLNVYTNETTASNYQELREFKTTVTYDTPKDKKTVIE</sequence>
<dbReference type="AlphaFoldDB" id="A0A8W8NZB1"/>
<dbReference type="PANTHER" id="PTHR24043:SF8">
    <property type="entry name" value="EGF-LIKE DOMAIN-CONTAINING PROTEIN"/>
    <property type="match status" value="1"/>
</dbReference>
<evidence type="ECO:0000313" key="4">
    <source>
        <dbReference type="Proteomes" id="UP000005408"/>
    </source>
</evidence>
<keyword evidence="1" id="KW-0245">EGF-like domain</keyword>
<name>A0A8W8NZB1_MAGGI</name>
<evidence type="ECO:0008006" key="5">
    <source>
        <dbReference type="Google" id="ProtNLM"/>
    </source>
</evidence>
<keyword evidence="2" id="KW-0472">Membrane</keyword>
<dbReference type="Gene3D" id="2.170.300.10">
    <property type="entry name" value="Tie2 ligand-binding domain superfamily"/>
    <property type="match status" value="1"/>
</dbReference>
<keyword evidence="2" id="KW-0812">Transmembrane</keyword>
<dbReference type="PANTHER" id="PTHR24043">
    <property type="entry name" value="SCAVENGER RECEPTOR CLASS F"/>
    <property type="match status" value="1"/>
</dbReference>
<keyword evidence="2" id="KW-1133">Transmembrane helix</keyword>
<dbReference type="GO" id="GO:0005044">
    <property type="term" value="F:scavenger receptor activity"/>
    <property type="evidence" value="ECO:0007669"/>
    <property type="project" value="InterPro"/>
</dbReference>
<accession>A0A8W8NZB1</accession>
<keyword evidence="4" id="KW-1185">Reference proteome</keyword>
<feature type="transmembrane region" description="Helical" evidence="2">
    <location>
        <begin position="102"/>
        <end position="126"/>
    </location>
</feature>
<evidence type="ECO:0000256" key="1">
    <source>
        <dbReference type="ARBA" id="ARBA00022536"/>
    </source>
</evidence>
<protein>
    <recommendedName>
        <fullName evidence="5">Multiple epidermal growth factor-like domains 10</fullName>
    </recommendedName>
</protein>